<evidence type="ECO:0000256" key="12">
    <source>
        <dbReference type="RuleBase" id="RU366040"/>
    </source>
</evidence>
<dbReference type="Pfam" id="PF08407">
    <property type="entry name" value="Chitin_synth_1N"/>
    <property type="match status" value="1"/>
</dbReference>
<dbReference type="GO" id="GO:0005886">
    <property type="term" value="C:plasma membrane"/>
    <property type="evidence" value="ECO:0007669"/>
    <property type="project" value="UniProtKB-SubCell"/>
</dbReference>
<dbReference type="CDD" id="cd04190">
    <property type="entry name" value="Chitin_synth_C"/>
    <property type="match status" value="1"/>
</dbReference>
<dbReference type="GO" id="GO:0006031">
    <property type="term" value="P:chitin biosynthetic process"/>
    <property type="evidence" value="ECO:0007669"/>
    <property type="project" value="UniProtKB-UniRule"/>
</dbReference>
<evidence type="ECO:0000256" key="1">
    <source>
        <dbReference type="ARBA" id="ARBA00004651"/>
    </source>
</evidence>
<gene>
    <name evidence="15" type="ORF">GMORB2_3393</name>
</gene>
<evidence type="ECO:0000256" key="7">
    <source>
        <dbReference type="ARBA" id="ARBA00022989"/>
    </source>
</evidence>
<feature type="transmembrane region" description="Helical" evidence="12">
    <location>
        <begin position="865"/>
        <end position="891"/>
    </location>
</feature>
<comment type="catalytic activity">
    <reaction evidence="11">
        <text>[(1-&gt;4)-N-acetyl-beta-D-glucosaminyl](n) + UDP-N-acetyl-alpha-D-glucosamine = [(1-&gt;4)-N-acetyl-beta-D-glucosaminyl](n+1) + UDP + H(+)</text>
        <dbReference type="Rhea" id="RHEA:16637"/>
        <dbReference type="Rhea" id="RHEA-COMP:9593"/>
        <dbReference type="Rhea" id="RHEA-COMP:9595"/>
        <dbReference type="ChEBI" id="CHEBI:15378"/>
        <dbReference type="ChEBI" id="CHEBI:17029"/>
        <dbReference type="ChEBI" id="CHEBI:57705"/>
        <dbReference type="ChEBI" id="CHEBI:58223"/>
        <dbReference type="EC" id="2.4.1.16"/>
    </reaction>
    <physiologicalReaction direction="left-to-right" evidence="11">
        <dbReference type="Rhea" id="RHEA:16638"/>
    </physiologicalReaction>
</comment>
<evidence type="ECO:0000256" key="4">
    <source>
        <dbReference type="ARBA" id="ARBA00022676"/>
    </source>
</evidence>
<organism evidence="15 16">
    <name type="scientific">Geosmithia morbida</name>
    <dbReference type="NCBI Taxonomy" id="1094350"/>
    <lineage>
        <taxon>Eukaryota</taxon>
        <taxon>Fungi</taxon>
        <taxon>Dikarya</taxon>
        <taxon>Ascomycota</taxon>
        <taxon>Pezizomycotina</taxon>
        <taxon>Sordariomycetes</taxon>
        <taxon>Hypocreomycetidae</taxon>
        <taxon>Hypocreales</taxon>
        <taxon>Bionectriaceae</taxon>
        <taxon>Geosmithia</taxon>
    </lineage>
</organism>
<accession>A0A9P4YP31</accession>
<dbReference type="PANTHER" id="PTHR22914:SF9">
    <property type="entry name" value="CHITIN SYNTHASE 1"/>
    <property type="match status" value="1"/>
</dbReference>
<comment type="similarity">
    <text evidence="12">Belongs to the chitin synthase family.</text>
</comment>
<dbReference type="Pfam" id="PF01644">
    <property type="entry name" value="Chitin_synth_1"/>
    <property type="match status" value="1"/>
</dbReference>
<evidence type="ECO:0000256" key="6">
    <source>
        <dbReference type="ARBA" id="ARBA00022692"/>
    </source>
</evidence>
<keyword evidence="5 12" id="KW-0808">Transferase</keyword>
<feature type="transmembrane region" description="Helical" evidence="12">
    <location>
        <begin position="539"/>
        <end position="558"/>
    </location>
</feature>
<dbReference type="InterPro" id="IPR013616">
    <property type="entry name" value="Chitin_synth_N"/>
</dbReference>
<evidence type="ECO:0000256" key="8">
    <source>
        <dbReference type="ARBA" id="ARBA00023136"/>
    </source>
</evidence>
<dbReference type="InterPro" id="IPR004835">
    <property type="entry name" value="Chitin_synth"/>
</dbReference>
<feature type="domain" description="Chitin synthase N-terminal" evidence="14">
    <location>
        <begin position="154"/>
        <end position="222"/>
    </location>
</feature>
<evidence type="ECO:0000259" key="14">
    <source>
        <dbReference type="Pfam" id="PF08407"/>
    </source>
</evidence>
<keyword evidence="9" id="KW-0325">Glycoprotein</keyword>
<reference evidence="15" key="1">
    <citation type="submission" date="2020-03" db="EMBL/GenBank/DDBJ databases">
        <title>Site-based positive gene gene selection in Geosmithia morbida across the United States reveals a broad range of putative effectors and factors for local host and environmental adapation.</title>
        <authorList>
            <person name="Onufrak A."/>
            <person name="Murdoch R.W."/>
            <person name="Gazis R."/>
            <person name="Huff M."/>
            <person name="Staton M."/>
            <person name="Klingeman W."/>
            <person name="Hadziabdic D."/>
        </authorList>
    </citation>
    <scope>NUCLEOTIDE SEQUENCE</scope>
    <source>
        <strain evidence="15">1262</strain>
    </source>
</reference>
<comment type="function">
    <text evidence="12">Polymerizes chitin, a structural polymer of the cell wall and septum, by transferring the sugar moiety of UDP-GlcNAc to the non-reducing end of the growing chitin polymer.</text>
</comment>
<dbReference type="GO" id="GO:0004100">
    <property type="term" value="F:chitin synthase activity"/>
    <property type="evidence" value="ECO:0007669"/>
    <property type="project" value="UniProtKB-UniRule"/>
</dbReference>
<feature type="transmembrane region" description="Helical" evidence="12">
    <location>
        <begin position="645"/>
        <end position="673"/>
    </location>
</feature>
<keyword evidence="3 12" id="KW-1003">Cell membrane</keyword>
<evidence type="ECO:0000256" key="10">
    <source>
        <dbReference type="ARBA" id="ARBA00023316"/>
    </source>
</evidence>
<evidence type="ECO:0000256" key="5">
    <source>
        <dbReference type="ARBA" id="ARBA00022679"/>
    </source>
</evidence>
<dbReference type="EMBL" id="JAANYQ010000019">
    <property type="protein sequence ID" value="KAF4119982.1"/>
    <property type="molecule type" value="Genomic_DNA"/>
</dbReference>
<dbReference type="EC" id="2.4.1.16" evidence="2 12"/>
<evidence type="ECO:0000256" key="3">
    <source>
        <dbReference type="ARBA" id="ARBA00022475"/>
    </source>
</evidence>
<evidence type="ECO:0000256" key="11">
    <source>
        <dbReference type="ARBA" id="ARBA00049510"/>
    </source>
</evidence>
<dbReference type="GO" id="GO:0030428">
    <property type="term" value="C:cell septum"/>
    <property type="evidence" value="ECO:0007669"/>
    <property type="project" value="TreeGrafter"/>
</dbReference>
<feature type="transmembrane region" description="Helical" evidence="12">
    <location>
        <begin position="570"/>
        <end position="594"/>
    </location>
</feature>
<dbReference type="AlphaFoldDB" id="A0A9P4YP31"/>
<evidence type="ECO:0000256" key="9">
    <source>
        <dbReference type="ARBA" id="ARBA00023180"/>
    </source>
</evidence>
<sequence length="897" mass="101112">MDPRGGPYHRHPAQHGYQLDDNPYGQHPSNLDMPQGPPARYGSPGVYQQQQYGAQMDRMGTPSDHLAFNPPQSVDNLSGYGAGSQHSGDYAVNPEAHHDAYYNQPYQPSPSPVDHQAYETDPRRPMLGQGGDLGASDEPYEDAPVQSGGLRRWKTVKQVLLYRGNLVLDCPVPPIMLQQNPHGERDEFTHMRYSAATCDPDDFYNENFTLRQKLFSKPRHTEIFIVVTMYNEDDVLFARTIIGVFKNIEYMCNRPNSKTWGKDAWKKIVVCVVSDGRSKINPRTRALLAGMGVYQEGIAKQQVNNKDVTAHIYEYTTQTHPVLKNNVVSLVHRRQPVQMLFCLKEKNQKKINSHRWFFSAFGKVLDPNICVLLDAGTRPGGSSVYHLWKAFDLEPMCGGACGEIKAMLGKGGKYLLNPLVATQNFEYKMSNILDKPLESAFGFISVLPGAFSAYRYVALQNDKNGQGPLQKYFLGETLHGGAKAGMFESNMYLAEDRILCFELVSKRNSRWILQYVKSATGETDVPDTVTELVLQRRRWLNGSFFAAIYSIVHFYDFFRSGHSILRKFALLVETIFMAVNMIFAWFAIGNFFLVFKILTTSLGSDDLLGRTGEILGVIFTWVYGTFLVTCFVLSMGNRPAGSGKLYTAMVWFWAGLMIYLMFAAVFIAVKAIIKDVNDEDGFTVDQLFKNEVFYTLIVSVMSTFGIWLIASLLMFDPWHMFTSLPQYMLLTPTYTNVLNVYAFCNTHDVSWGTKGDDKAEKLPSVHTKDGTAKTDLPDEGDLNAQYQRELTVFSTKYKEVKQEPTAAQQQEKQLDYYRGVRTGVVLIWMISNFALAAVVLSSGGLDMIVSGKEASDDDETERSNVYMAIVLWSVAALSAFKFLGACWFLIVRMFRGV</sequence>
<keyword evidence="6 12" id="KW-0812">Transmembrane</keyword>
<feature type="region of interest" description="Disordered" evidence="13">
    <location>
        <begin position="757"/>
        <end position="778"/>
    </location>
</feature>
<comment type="caution">
    <text evidence="15">The sequence shown here is derived from an EMBL/GenBank/DDBJ whole genome shotgun (WGS) entry which is preliminary data.</text>
</comment>
<keyword evidence="4 12" id="KW-0328">Glycosyltransferase</keyword>
<dbReference type="GO" id="GO:0071555">
    <property type="term" value="P:cell wall organization"/>
    <property type="evidence" value="ECO:0007669"/>
    <property type="project" value="UniProtKB-KW"/>
</dbReference>
<feature type="compositionally biased region" description="Basic and acidic residues" evidence="13">
    <location>
        <begin position="757"/>
        <end position="776"/>
    </location>
</feature>
<evidence type="ECO:0000313" key="15">
    <source>
        <dbReference type="EMBL" id="KAF4119982.1"/>
    </source>
</evidence>
<protein>
    <recommendedName>
        <fullName evidence="2 12">Chitin synthase</fullName>
        <ecNumber evidence="2 12">2.4.1.16</ecNumber>
    </recommendedName>
</protein>
<dbReference type="OrthoDB" id="26569at2759"/>
<keyword evidence="10 12" id="KW-0961">Cell wall biogenesis/degradation</keyword>
<comment type="subcellular location">
    <subcellularLocation>
        <location evidence="1 12">Cell membrane</location>
        <topology evidence="1 12">Multi-pass membrane protein</topology>
    </subcellularLocation>
</comment>
<feature type="transmembrane region" description="Helical" evidence="12">
    <location>
        <begin position="614"/>
        <end position="633"/>
    </location>
</feature>
<dbReference type="RefSeq" id="XP_035318634.1">
    <property type="nucleotide sequence ID" value="XM_035465369.1"/>
</dbReference>
<proteinExistence type="inferred from homology"/>
<name>A0A9P4YP31_9HYPO</name>
<feature type="transmembrane region" description="Helical" evidence="12">
    <location>
        <begin position="693"/>
        <end position="715"/>
    </location>
</feature>
<keyword evidence="7 12" id="KW-1133">Transmembrane helix</keyword>
<evidence type="ECO:0000313" key="16">
    <source>
        <dbReference type="Proteomes" id="UP000749293"/>
    </source>
</evidence>
<dbReference type="Proteomes" id="UP000749293">
    <property type="component" value="Unassembled WGS sequence"/>
</dbReference>
<feature type="transmembrane region" description="Helical" evidence="12">
    <location>
        <begin position="824"/>
        <end position="845"/>
    </location>
</feature>
<keyword evidence="8 12" id="KW-0472">Membrane</keyword>
<dbReference type="GeneID" id="55969621"/>
<evidence type="ECO:0000256" key="13">
    <source>
        <dbReference type="SAM" id="MobiDB-lite"/>
    </source>
</evidence>
<feature type="region of interest" description="Disordered" evidence="13">
    <location>
        <begin position="1"/>
        <end position="146"/>
    </location>
</feature>
<keyword evidence="16" id="KW-1185">Reference proteome</keyword>
<dbReference type="PANTHER" id="PTHR22914">
    <property type="entry name" value="CHITIN SYNTHASE"/>
    <property type="match status" value="1"/>
</dbReference>
<evidence type="ECO:0000256" key="2">
    <source>
        <dbReference type="ARBA" id="ARBA00012543"/>
    </source>
</evidence>